<protein>
    <recommendedName>
        <fullName evidence="3">CxC1-like cysteine cluster associated with KDZ transposases domain-containing protein</fullName>
    </recommendedName>
</protein>
<dbReference type="InterPro" id="IPR040521">
    <property type="entry name" value="KDZ"/>
</dbReference>
<name>A0A9P7AB24_9AGAM</name>
<gene>
    <name evidence="1" type="ORF">HD556DRAFT_1249238</name>
</gene>
<dbReference type="GeneID" id="64592590"/>
<organism evidence="1 2">
    <name type="scientific">Suillus plorans</name>
    <dbReference type="NCBI Taxonomy" id="116603"/>
    <lineage>
        <taxon>Eukaryota</taxon>
        <taxon>Fungi</taxon>
        <taxon>Dikarya</taxon>
        <taxon>Basidiomycota</taxon>
        <taxon>Agaricomycotina</taxon>
        <taxon>Agaricomycetes</taxon>
        <taxon>Agaricomycetidae</taxon>
        <taxon>Boletales</taxon>
        <taxon>Suillineae</taxon>
        <taxon>Suillaceae</taxon>
        <taxon>Suillus</taxon>
    </lineage>
</organism>
<dbReference type="RefSeq" id="XP_041153292.1">
    <property type="nucleotide sequence ID" value="XM_041298826.1"/>
</dbReference>
<dbReference type="Proteomes" id="UP000719766">
    <property type="component" value="Unassembled WGS sequence"/>
</dbReference>
<dbReference type="Pfam" id="PF18758">
    <property type="entry name" value="KDZ"/>
    <property type="match status" value="1"/>
</dbReference>
<dbReference type="PANTHER" id="PTHR33096:SF1">
    <property type="entry name" value="CXC1-LIKE CYSTEINE CLUSTER ASSOCIATED WITH KDZ TRANSPOSASES DOMAIN-CONTAINING PROTEIN"/>
    <property type="match status" value="1"/>
</dbReference>
<accession>A0A9P7AB24</accession>
<evidence type="ECO:0008006" key="3">
    <source>
        <dbReference type="Google" id="ProtNLM"/>
    </source>
</evidence>
<proteinExistence type="predicted"/>
<comment type="caution">
    <text evidence="1">The sequence shown here is derived from an EMBL/GenBank/DDBJ whole genome shotgun (WGS) entry which is preliminary data.</text>
</comment>
<reference evidence="1" key="1">
    <citation type="journal article" date="2020" name="New Phytol.">
        <title>Comparative genomics reveals dynamic genome evolution in host specialist ectomycorrhizal fungi.</title>
        <authorList>
            <person name="Lofgren L.A."/>
            <person name="Nguyen N.H."/>
            <person name="Vilgalys R."/>
            <person name="Ruytinx J."/>
            <person name="Liao H.L."/>
            <person name="Branco S."/>
            <person name="Kuo A."/>
            <person name="LaButti K."/>
            <person name="Lipzen A."/>
            <person name="Andreopoulos W."/>
            <person name="Pangilinan J."/>
            <person name="Riley R."/>
            <person name="Hundley H."/>
            <person name="Na H."/>
            <person name="Barry K."/>
            <person name="Grigoriev I.V."/>
            <person name="Stajich J.E."/>
            <person name="Kennedy P.G."/>
        </authorList>
    </citation>
    <scope>NUCLEOTIDE SEQUENCE</scope>
    <source>
        <strain evidence="1">S12</strain>
    </source>
</reference>
<sequence>MIGAEKVPLTILSTDSFIASALVRQGIIPSSPISPTTGLTVQALELYHTAHQRNPHFSIQAYVKTLCDLQGVQFYAYLSRQFSIALDVYLQILTSVNMLVDEALRRGDPHWRLKHACPACTYKLQGEVPIKFSLLYAMDGNDSLKRVLKKSTQDDLDSDDNSPLAQRSSELPTTQVVGGDRYLLNEYIEQFARDSPADMLSLDDDKDNPCAGRWKNMRDEKTKKMWGVFDESGIFMSICRHGFSLVIADMVQSGEQAKYPLAVVSKLLDTFGSNLGGGYDIGCRFKTTLSRSSLGQRARELNHTSLVGAFHGHAHQRLCQLDHLATYVDGLGLEDLEGCERTFSKSNALASSVRYASVFHRRQAIAHYFEHNDDYEIYANLSTFLYNNYKQALRIISDGTNSLPKLMHELGLEDKSVFDTWLAEERAYLTSLSHEPNHETIQMEYWQKLLNLSGSKKDLDAATAAWTVTTPSTVEFGPHDIASTNRIETTRRHAMENYEKDLKAVQELEMKLGVTRRWEQEDQEWKDVGRLVANRKFQRALDHLEGLVVARIFELSKMNQAGTGYKLRKHIGKALQVRSAAIRTALDRYNTAARALRPPRASLSWEEVVEYAFLSDFDLLRDARQDISQRPWATPTGRLTMDTYFKTRRAREEIQRLDIEIRRLATYLHDESRYLTECEKQLQTLHPGLAHQVSLHCKIRARFAGHHYQRLHDISMLEGFTGSITPGESVERGPGASASSPIVCIPAQLVADGLSMVPEGEDDALEDLEDDENADVDGEEHARVLESILQVTLDV</sequence>
<evidence type="ECO:0000313" key="2">
    <source>
        <dbReference type="Proteomes" id="UP000719766"/>
    </source>
</evidence>
<evidence type="ECO:0000313" key="1">
    <source>
        <dbReference type="EMBL" id="KAG1785809.1"/>
    </source>
</evidence>
<dbReference type="AlphaFoldDB" id="A0A9P7AB24"/>
<dbReference type="OrthoDB" id="3246730at2759"/>
<dbReference type="PANTHER" id="PTHR33096">
    <property type="entry name" value="CXC2 DOMAIN-CONTAINING PROTEIN"/>
    <property type="match status" value="1"/>
</dbReference>
<dbReference type="EMBL" id="JABBWE010000103">
    <property type="protein sequence ID" value="KAG1785809.1"/>
    <property type="molecule type" value="Genomic_DNA"/>
</dbReference>
<keyword evidence="2" id="KW-1185">Reference proteome</keyword>